<reference evidence="3" key="1">
    <citation type="submission" date="2015-07" db="EMBL/GenBank/DDBJ databases">
        <authorList>
            <person name="Rodrigo-Torres Lidia"/>
            <person name="Arahal R.David."/>
        </authorList>
    </citation>
    <scope>NUCLEOTIDE SEQUENCE [LARGE SCALE GENOMIC DNA]</scope>
    <source>
        <strain evidence="3">CECT 5112</strain>
    </source>
</reference>
<dbReference type="AlphaFoldDB" id="A0A0M7A953"/>
<evidence type="ECO:0000313" key="2">
    <source>
        <dbReference type="EMBL" id="CTQ70982.1"/>
    </source>
</evidence>
<sequence length="111" mass="12607">MRYPNSVKVMVLAAAVLGAGPAFGSSMTKACYEKVHQPAVYKNIKRTIMTHRAHTRWEYQTINGRQVLCKVHRPAVYQTVVQNTLIQPARTVLKRVSARDCTQNARIYSNF</sequence>
<accession>A0A0M7A953</accession>
<protein>
    <submittedName>
        <fullName evidence="2">Uncharacterized protein</fullName>
    </submittedName>
</protein>
<name>A0A0M7A953_9HYPH</name>
<feature type="signal peptide" evidence="1">
    <location>
        <begin position="1"/>
        <end position="24"/>
    </location>
</feature>
<gene>
    <name evidence="2" type="ORF">LAX5112_02675</name>
</gene>
<evidence type="ECO:0000256" key="1">
    <source>
        <dbReference type="SAM" id="SignalP"/>
    </source>
</evidence>
<dbReference type="EMBL" id="CXWD01000009">
    <property type="protein sequence ID" value="CTQ70982.1"/>
    <property type="molecule type" value="Genomic_DNA"/>
</dbReference>
<dbReference type="Proteomes" id="UP000053235">
    <property type="component" value="Unassembled WGS sequence"/>
</dbReference>
<organism evidence="2 3">
    <name type="scientific">Roseibium alexandrii</name>
    <dbReference type="NCBI Taxonomy" id="388408"/>
    <lineage>
        <taxon>Bacteria</taxon>
        <taxon>Pseudomonadati</taxon>
        <taxon>Pseudomonadota</taxon>
        <taxon>Alphaproteobacteria</taxon>
        <taxon>Hyphomicrobiales</taxon>
        <taxon>Stappiaceae</taxon>
        <taxon>Roseibium</taxon>
    </lineage>
</organism>
<keyword evidence="1" id="KW-0732">Signal</keyword>
<feature type="chain" id="PRO_5005809335" evidence="1">
    <location>
        <begin position="25"/>
        <end position="111"/>
    </location>
</feature>
<evidence type="ECO:0000313" key="3">
    <source>
        <dbReference type="Proteomes" id="UP000053235"/>
    </source>
</evidence>
<keyword evidence="3" id="KW-1185">Reference proteome</keyword>
<proteinExistence type="predicted"/>